<dbReference type="PANTHER" id="PTHR15108">
    <property type="entry name" value="N-ACYLGLUCOSAMINE-2-EPIMERASE"/>
    <property type="match status" value="1"/>
</dbReference>
<dbReference type="Pfam" id="PF07221">
    <property type="entry name" value="GlcNAc_2-epim"/>
    <property type="match status" value="1"/>
</dbReference>
<evidence type="ECO:0000256" key="3">
    <source>
        <dbReference type="ARBA" id="ARBA00023235"/>
    </source>
</evidence>
<evidence type="ECO:0000256" key="4">
    <source>
        <dbReference type="HAMAP-Rule" id="MF_00929"/>
    </source>
</evidence>
<protein>
    <recommendedName>
        <fullName evidence="4">Cellobiose 2-epimerase</fullName>
        <shortName evidence="4">CE</shortName>
        <ecNumber evidence="4">5.1.3.11</ecNumber>
    </recommendedName>
</protein>
<organism evidence="5 6">
    <name type="scientific">Lutibacter agarilyticus</name>
    <dbReference type="NCBI Taxonomy" id="1109740"/>
    <lineage>
        <taxon>Bacteria</taxon>
        <taxon>Pseudomonadati</taxon>
        <taxon>Bacteroidota</taxon>
        <taxon>Flavobacteriia</taxon>
        <taxon>Flavobacteriales</taxon>
        <taxon>Flavobacteriaceae</taxon>
        <taxon>Lutibacter</taxon>
    </lineage>
</organism>
<sequence length="393" mass="46027">MHAIAEKISVVLTTELENILNYWSKNSIDEINDGFIGERDHFNKIVPNATKGIILNSRILWSFSAASNHYKTDKYTTICKRSYNYLETFFKDELYGGVYWELTSEGTPINKRKQVYAQAFMIYALSEYYQFSKNNDALDWAIEIYNLIEIHANDQNYKGYIEAFNEDWSVIKDMRLSDKDANEAKTMNTHLHILEAYTNLYKVYKNESLKKKLDDLIHLFLDKFLTNKNHLNLFFDEKWNLKSNIVSYGHDIETAWLLIEAAKVINNNELLLKTNNTAVLIAETFIKEGVDVDGGVYNEYNPTTNKLDGDKHWWPQAEALVGLNYAYKISKNEAFLNVSKSILNFLQHHIIDHTNGEWFWRVDKNQELYTTDYKMGMWKAPYHNSRACMLLSK</sequence>
<evidence type="ECO:0000313" key="5">
    <source>
        <dbReference type="EMBL" id="SNR48173.1"/>
    </source>
</evidence>
<dbReference type="Proteomes" id="UP000198384">
    <property type="component" value="Unassembled WGS sequence"/>
</dbReference>
<dbReference type="HAMAP" id="MF_00929">
    <property type="entry name" value="Cellobiose_2_epim"/>
    <property type="match status" value="1"/>
</dbReference>
<dbReference type="InterPro" id="IPR010819">
    <property type="entry name" value="AGE/CE"/>
</dbReference>
<reference evidence="5 6" key="1">
    <citation type="submission" date="2017-06" db="EMBL/GenBank/DDBJ databases">
        <authorList>
            <person name="Kim H.J."/>
            <person name="Triplett B.A."/>
        </authorList>
    </citation>
    <scope>NUCLEOTIDE SEQUENCE [LARGE SCALE GENOMIC DNA]</scope>
    <source>
        <strain evidence="5 6">DSM 29150</strain>
    </source>
</reference>
<comment type="similarity">
    <text evidence="2">Belongs to the N-acylglucosamine 2-epimerase family.</text>
</comment>
<accession>A0A238WPD0</accession>
<dbReference type="AlphaFoldDB" id="A0A238WPD0"/>
<comment type="function">
    <text evidence="4">Catalyzes the reversible epimerization of cellobiose to 4-O-beta-D-glucopyranosyl-D-mannose (Glc-Man).</text>
</comment>
<dbReference type="OrthoDB" id="618431at2"/>
<dbReference type="SUPFAM" id="SSF48208">
    <property type="entry name" value="Six-hairpin glycosidases"/>
    <property type="match status" value="1"/>
</dbReference>
<dbReference type="RefSeq" id="WP_089381065.1">
    <property type="nucleotide sequence ID" value="NZ_FZNT01000003.1"/>
</dbReference>
<keyword evidence="6" id="KW-1185">Reference proteome</keyword>
<keyword evidence="3 4" id="KW-0413">Isomerase</keyword>
<dbReference type="InterPro" id="IPR028584">
    <property type="entry name" value="Cellobiose_2_epim"/>
</dbReference>
<gene>
    <name evidence="5" type="ORF">SAMN06265371_103422</name>
</gene>
<dbReference type="EMBL" id="FZNT01000003">
    <property type="protein sequence ID" value="SNR48173.1"/>
    <property type="molecule type" value="Genomic_DNA"/>
</dbReference>
<proteinExistence type="inferred from homology"/>
<evidence type="ECO:0000256" key="1">
    <source>
        <dbReference type="ARBA" id="ARBA00001470"/>
    </source>
</evidence>
<dbReference type="GO" id="GO:0005975">
    <property type="term" value="P:carbohydrate metabolic process"/>
    <property type="evidence" value="ECO:0007669"/>
    <property type="project" value="InterPro"/>
</dbReference>
<name>A0A238WPD0_9FLAO</name>
<dbReference type="Gene3D" id="1.50.10.10">
    <property type="match status" value="1"/>
</dbReference>
<dbReference type="GO" id="GO:0047736">
    <property type="term" value="F:cellobiose epimerase activity"/>
    <property type="evidence" value="ECO:0007669"/>
    <property type="project" value="UniProtKB-UniRule"/>
</dbReference>
<comment type="similarity">
    <text evidence="4">Belongs to the cellobiose 2-epimerase family.</text>
</comment>
<dbReference type="InterPro" id="IPR012341">
    <property type="entry name" value="6hp_glycosidase-like_sf"/>
</dbReference>
<evidence type="ECO:0000256" key="2">
    <source>
        <dbReference type="ARBA" id="ARBA00008558"/>
    </source>
</evidence>
<comment type="catalytic activity">
    <reaction evidence="1 4">
        <text>D-cellobiose = beta-D-glucosyl-(1-&gt;4)-D-mannopyranose</text>
        <dbReference type="Rhea" id="RHEA:23384"/>
        <dbReference type="ChEBI" id="CHEBI:17057"/>
        <dbReference type="ChEBI" id="CHEBI:47931"/>
        <dbReference type="EC" id="5.1.3.11"/>
    </reaction>
</comment>
<dbReference type="EC" id="5.1.3.11" evidence="4"/>
<evidence type="ECO:0000313" key="6">
    <source>
        <dbReference type="Proteomes" id="UP000198384"/>
    </source>
</evidence>
<dbReference type="InterPro" id="IPR008928">
    <property type="entry name" value="6-hairpin_glycosidase_sf"/>
</dbReference>